<dbReference type="AlphaFoldDB" id="A0A0J5XCD2"/>
<dbReference type="PANTHER" id="PTHR47354:SF1">
    <property type="entry name" value="CARNITINE MONOOXYGENASE REDUCTASE SUBUNIT"/>
    <property type="match status" value="1"/>
</dbReference>
<accession>A0A0J5XCD2</accession>
<comment type="caution">
    <text evidence="9">The sequence shown here is derived from an EMBL/GenBank/DDBJ whole genome shotgun (WGS) entry which is preliminary data.</text>
</comment>
<evidence type="ECO:0000313" key="10">
    <source>
        <dbReference type="Proteomes" id="UP000036338"/>
    </source>
</evidence>
<keyword evidence="9" id="KW-0808">Transferase</keyword>
<feature type="domain" description="2Fe-2S ferredoxin-type" evidence="7">
    <location>
        <begin position="247"/>
        <end position="332"/>
    </location>
</feature>
<dbReference type="Gene3D" id="3.40.50.80">
    <property type="entry name" value="Nucleotide-binding domain of ferredoxin-NADP reductase (FNR) module"/>
    <property type="match status" value="1"/>
</dbReference>
<dbReference type="InterPro" id="IPR006058">
    <property type="entry name" value="2Fe2S_fd_BS"/>
</dbReference>
<protein>
    <submittedName>
        <fullName evidence="9">Vanillate O-demethylase oxidoreductase</fullName>
    </submittedName>
</protein>
<sequence>MEQNPLSPNALLRVGVSAKTWLADDIVGYEFASLSDDRLPDFEAGAHIDVHLPGGLVRQYSLYDLPGEPSRYRIGVLRDPQSRGGSASLHDDVRAGDVLSISTPRNHFALHRGPEQSLLFAGGIGITPILSMAQQLAREHRPFTMHYCGRSLARMAFVERVQQMASVDDPRARVQVHVDDGPVEQHLDARAAIGSPSADKHLYVCGPTGFMDHILQTARALGWDDAHLHREYFAAAPVEPSDEDSPFEIEIHSSGEVIQVRADQSVAHALLDAGFNLPLSCEQGVCGTCMTRVLAGEPDHRDLYLTDDEKARNDSFMPCCSRAKTARLVLDL</sequence>
<name>A0A0J5XCD2_BURCE</name>
<dbReference type="CDD" id="cd00207">
    <property type="entry name" value="fer2"/>
    <property type="match status" value="1"/>
</dbReference>
<dbReference type="Gene3D" id="3.10.20.30">
    <property type="match status" value="1"/>
</dbReference>
<dbReference type="InterPro" id="IPR001433">
    <property type="entry name" value="OxRdtase_FAD/NAD-bd"/>
</dbReference>
<proteinExistence type="predicted"/>
<evidence type="ECO:0000256" key="6">
    <source>
        <dbReference type="ARBA" id="ARBA00023014"/>
    </source>
</evidence>
<dbReference type="InterPro" id="IPR001041">
    <property type="entry name" value="2Fe-2S_ferredoxin-type"/>
</dbReference>
<dbReference type="PROSITE" id="PS51085">
    <property type="entry name" value="2FE2S_FER_2"/>
    <property type="match status" value="1"/>
</dbReference>
<dbReference type="PRINTS" id="PR00409">
    <property type="entry name" value="PHDIOXRDTASE"/>
</dbReference>
<dbReference type="InterPro" id="IPR012675">
    <property type="entry name" value="Beta-grasp_dom_sf"/>
</dbReference>
<evidence type="ECO:0000256" key="4">
    <source>
        <dbReference type="ARBA" id="ARBA00023002"/>
    </source>
</evidence>
<reference evidence="9 10" key="1">
    <citation type="submission" date="2015-05" db="EMBL/GenBank/DDBJ databases">
        <title>Draft genome of Burkholderia cepacia LK29.</title>
        <authorList>
            <person name="Chan X.Y."/>
        </authorList>
    </citation>
    <scope>NUCLEOTIDE SEQUENCE [LARGE SCALE GENOMIC DNA]</scope>
    <source>
        <strain evidence="9 10">LK29</strain>
    </source>
</reference>
<keyword evidence="6" id="KW-0411">Iron-sulfur</keyword>
<dbReference type="PROSITE" id="PS51384">
    <property type="entry name" value="FAD_FR"/>
    <property type="match status" value="1"/>
</dbReference>
<dbReference type="GO" id="GO:0032259">
    <property type="term" value="P:methylation"/>
    <property type="evidence" value="ECO:0007669"/>
    <property type="project" value="UniProtKB-KW"/>
</dbReference>
<dbReference type="InterPro" id="IPR017938">
    <property type="entry name" value="Riboflavin_synthase-like_b-brl"/>
</dbReference>
<keyword evidence="9" id="KW-0489">Methyltransferase</keyword>
<evidence type="ECO:0000256" key="1">
    <source>
        <dbReference type="ARBA" id="ARBA00022630"/>
    </source>
</evidence>
<feature type="domain" description="FAD-binding FR-type" evidence="8">
    <location>
        <begin position="9"/>
        <end position="111"/>
    </location>
</feature>
<dbReference type="RefSeq" id="WP_048245007.1">
    <property type="nucleotide sequence ID" value="NZ_LDWR01000014.1"/>
</dbReference>
<keyword evidence="3" id="KW-0479">Metal-binding</keyword>
<dbReference type="EMBL" id="LDWR01000014">
    <property type="protein sequence ID" value="KML60507.1"/>
    <property type="molecule type" value="Genomic_DNA"/>
</dbReference>
<dbReference type="InterPro" id="IPR036010">
    <property type="entry name" value="2Fe-2S_ferredoxin-like_sf"/>
</dbReference>
<keyword evidence="4" id="KW-0560">Oxidoreductase</keyword>
<dbReference type="GO" id="GO:0008168">
    <property type="term" value="F:methyltransferase activity"/>
    <property type="evidence" value="ECO:0007669"/>
    <property type="project" value="UniProtKB-KW"/>
</dbReference>
<dbReference type="Gene3D" id="2.40.30.10">
    <property type="entry name" value="Translation factors"/>
    <property type="match status" value="1"/>
</dbReference>
<dbReference type="PANTHER" id="PTHR47354">
    <property type="entry name" value="NADH OXIDOREDUCTASE HCR"/>
    <property type="match status" value="1"/>
</dbReference>
<dbReference type="Pfam" id="PF00175">
    <property type="entry name" value="NAD_binding_1"/>
    <property type="match status" value="1"/>
</dbReference>
<organism evidence="9 10">
    <name type="scientific">Burkholderia cepacia</name>
    <name type="common">Pseudomonas cepacia</name>
    <dbReference type="NCBI Taxonomy" id="292"/>
    <lineage>
        <taxon>Bacteria</taxon>
        <taxon>Pseudomonadati</taxon>
        <taxon>Pseudomonadota</taxon>
        <taxon>Betaproteobacteria</taxon>
        <taxon>Burkholderiales</taxon>
        <taxon>Burkholderiaceae</taxon>
        <taxon>Burkholderia</taxon>
        <taxon>Burkholderia cepacia complex</taxon>
    </lineage>
</organism>
<dbReference type="GO" id="GO:0016491">
    <property type="term" value="F:oxidoreductase activity"/>
    <property type="evidence" value="ECO:0007669"/>
    <property type="project" value="UniProtKB-KW"/>
</dbReference>
<dbReference type="Pfam" id="PF00111">
    <property type="entry name" value="Fer2"/>
    <property type="match status" value="1"/>
</dbReference>
<evidence type="ECO:0000259" key="8">
    <source>
        <dbReference type="PROSITE" id="PS51384"/>
    </source>
</evidence>
<evidence type="ECO:0000256" key="3">
    <source>
        <dbReference type="ARBA" id="ARBA00022723"/>
    </source>
</evidence>
<evidence type="ECO:0000259" key="7">
    <source>
        <dbReference type="PROSITE" id="PS51085"/>
    </source>
</evidence>
<dbReference type="SUPFAM" id="SSF52343">
    <property type="entry name" value="Ferredoxin reductase-like, C-terminal NADP-linked domain"/>
    <property type="match status" value="1"/>
</dbReference>
<dbReference type="InterPro" id="IPR039261">
    <property type="entry name" value="FNR_nucleotide-bd"/>
</dbReference>
<dbReference type="SUPFAM" id="SSF54292">
    <property type="entry name" value="2Fe-2S ferredoxin-like"/>
    <property type="match status" value="1"/>
</dbReference>
<evidence type="ECO:0000256" key="5">
    <source>
        <dbReference type="ARBA" id="ARBA00023004"/>
    </source>
</evidence>
<gene>
    <name evidence="9" type="ORF">VL15_08960</name>
</gene>
<dbReference type="GO" id="GO:0046872">
    <property type="term" value="F:metal ion binding"/>
    <property type="evidence" value="ECO:0007669"/>
    <property type="project" value="UniProtKB-KW"/>
</dbReference>
<keyword evidence="5" id="KW-0408">Iron</keyword>
<dbReference type="Proteomes" id="UP000036338">
    <property type="component" value="Unassembled WGS sequence"/>
</dbReference>
<dbReference type="PROSITE" id="PS00197">
    <property type="entry name" value="2FE2S_FER_1"/>
    <property type="match status" value="1"/>
</dbReference>
<dbReference type="CDD" id="cd06185">
    <property type="entry name" value="PDR_like"/>
    <property type="match status" value="1"/>
</dbReference>
<dbReference type="PATRIC" id="fig|292.27.peg.1392"/>
<dbReference type="SUPFAM" id="SSF63380">
    <property type="entry name" value="Riboflavin synthase domain-like"/>
    <property type="match status" value="1"/>
</dbReference>
<keyword evidence="1" id="KW-0285">Flavoprotein</keyword>
<evidence type="ECO:0000256" key="2">
    <source>
        <dbReference type="ARBA" id="ARBA00022714"/>
    </source>
</evidence>
<dbReference type="InterPro" id="IPR050415">
    <property type="entry name" value="MRET"/>
</dbReference>
<keyword evidence="2" id="KW-0001">2Fe-2S</keyword>
<dbReference type="GO" id="GO:0051537">
    <property type="term" value="F:2 iron, 2 sulfur cluster binding"/>
    <property type="evidence" value="ECO:0007669"/>
    <property type="project" value="UniProtKB-KW"/>
</dbReference>
<dbReference type="InterPro" id="IPR017927">
    <property type="entry name" value="FAD-bd_FR_type"/>
</dbReference>
<evidence type="ECO:0000313" key="9">
    <source>
        <dbReference type="EMBL" id="KML60507.1"/>
    </source>
</evidence>